<dbReference type="PANTHER" id="PTHR46825">
    <property type="entry name" value="D-ALANYL-D-ALANINE-CARBOXYPEPTIDASE/ENDOPEPTIDASE AMPH"/>
    <property type="match status" value="1"/>
</dbReference>
<keyword evidence="3" id="KW-0378">Hydrolase</keyword>
<reference evidence="3 4" key="1">
    <citation type="submission" date="2020-08" db="EMBL/GenBank/DDBJ databases">
        <title>Genomic Encyclopedia of Type Strains, Phase III (KMG-III): the genomes of soil and plant-associated and newly described type strains.</title>
        <authorList>
            <person name="Whitman W."/>
        </authorList>
    </citation>
    <scope>NUCLEOTIDE SEQUENCE [LARGE SCALE GENOMIC DNA]</scope>
    <source>
        <strain evidence="3 4">SFB5A</strain>
    </source>
</reference>
<sequence>MPRRVPAAYDGRNSTSPARGRSGPRPRRRFRTAAVGAVVAAAVLSGGAATPVAAVPPGPAPSGSGRGGPAPSGHGHGDPALQRALADLVAAPGGPPGAIAILTRDGLRQVYRAGTAEVGTRRPPRPDDHMRIASVAKAFSGAVALSLVDRQALHLDDTIGRHLPRLPAAWHTVTLRQLLQHTSGLPDYSKSQAFQDIVRADPRHHFDSRRLLDFVAGRPLGFPPGSRYAYSNSDNIAVALMAEQVTGRSYESLLRQFVYGPLDLERTSLPQGYLLPRPFLHGYLTAPGEPPEDVSEAISASGAWASGGIVSTPADLSRFIGGYAGPELLSPTTRRAQQDFLPGGSSEPAGPGVNAAGLGLFRYTTRCGTVLGHTGNTPGYTQFAAATRDGRRTVTVSVTGQATLDPALLARLRATEEKFVCALLGDRGPEDWGFRP</sequence>
<feature type="region of interest" description="Disordered" evidence="1">
    <location>
        <begin position="1"/>
        <end position="29"/>
    </location>
</feature>
<gene>
    <name evidence="3" type="ORF">GGE06_001505</name>
</gene>
<dbReference type="InterPro" id="IPR050491">
    <property type="entry name" value="AmpC-like"/>
</dbReference>
<dbReference type="InterPro" id="IPR012338">
    <property type="entry name" value="Beta-lactam/transpept-like"/>
</dbReference>
<keyword evidence="3" id="KW-0121">Carboxypeptidase</keyword>
<dbReference type="Proteomes" id="UP000582643">
    <property type="component" value="Unassembled WGS sequence"/>
</dbReference>
<accession>A0A7W7XA50</accession>
<dbReference type="EMBL" id="JACHJY010000002">
    <property type="protein sequence ID" value="MBB4980597.1"/>
    <property type="molecule type" value="Genomic_DNA"/>
</dbReference>
<dbReference type="EC" id="3.4.16.4" evidence="3"/>
<evidence type="ECO:0000313" key="3">
    <source>
        <dbReference type="EMBL" id="MBB4980597.1"/>
    </source>
</evidence>
<dbReference type="RefSeq" id="WP_184930322.1">
    <property type="nucleotide sequence ID" value="NZ_JACHJY010000002.1"/>
</dbReference>
<feature type="domain" description="Beta-lactamase-related" evidence="2">
    <location>
        <begin position="92"/>
        <end position="407"/>
    </location>
</feature>
<feature type="region of interest" description="Disordered" evidence="1">
    <location>
        <begin position="54"/>
        <end position="79"/>
    </location>
</feature>
<dbReference type="SUPFAM" id="SSF56601">
    <property type="entry name" value="beta-lactamase/transpeptidase-like"/>
    <property type="match status" value="1"/>
</dbReference>
<dbReference type="PANTHER" id="PTHR46825:SF7">
    <property type="entry name" value="D-ALANYL-D-ALANINE CARBOXYPEPTIDASE"/>
    <property type="match status" value="1"/>
</dbReference>
<name>A0A7W7XA50_9ACTN</name>
<evidence type="ECO:0000256" key="1">
    <source>
        <dbReference type="SAM" id="MobiDB-lite"/>
    </source>
</evidence>
<dbReference type="GO" id="GO:0009002">
    <property type="term" value="F:serine-type D-Ala-D-Ala carboxypeptidase activity"/>
    <property type="evidence" value="ECO:0007669"/>
    <property type="project" value="UniProtKB-EC"/>
</dbReference>
<dbReference type="Gene3D" id="3.40.710.10">
    <property type="entry name" value="DD-peptidase/beta-lactamase superfamily"/>
    <property type="match status" value="1"/>
</dbReference>
<dbReference type="AlphaFoldDB" id="A0A7W7XA50"/>
<keyword evidence="4" id="KW-1185">Reference proteome</keyword>
<dbReference type="InterPro" id="IPR001466">
    <property type="entry name" value="Beta-lactam-related"/>
</dbReference>
<organism evidence="3 4">
    <name type="scientific">Streptomyces nymphaeiformis</name>
    <dbReference type="NCBI Taxonomy" id="2663842"/>
    <lineage>
        <taxon>Bacteria</taxon>
        <taxon>Bacillati</taxon>
        <taxon>Actinomycetota</taxon>
        <taxon>Actinomycetes</taxon>
        <taxon>Kitasatosporales</taxon>
        <taxon>Streptomycetaceae</taxon>
        <taxon>Streptomyces</taxon>
    </lineage>
</organism>
<evidence type="ECO:0000259" key="2">
    <source>
        <dbReference type="Pfam" id="PF00144"/>
    </source>
</evidence>
<evidence type="ECO:0000313" key="4">
    <source>
        <dbReference type="Proteomes" id="UP000582643"/>
    </source>
</evidence>
<keyword evidence="3" id="KW-0645">Protease</keyword>
<comment type="caution">
    <text evidence="3">The sequence shown here is derived from an EMBL/GenBank/DDBJ whole genome shotgun (WGS) entry which is preliminary data.</text>
</comment>
<proteinExistence type="predicted"/>
<protein>
    <submittedName>
        <fullName evidence="3">D-alanyl-D-alanine carboxypeptidase</fullName>
        <ecNumber evidence="3">3.4.16.4</ecNumber>
    </submittedName>
</protein>
<dbReference type="Pfam" id="PF00144">
    <property type="entry name" value="Beta-lactamase"/>
    <property type="match status" value="1"/>
</dbReference>